<keyword evidence="6 10" id="KW-0328">Glycosyltransferase</keyword>
<evidence type="ECO:0000256" key="10">
    <source>
        <dbReference type="HAMAP-Rule" id="MF_00230"/>
    </source>
</evidence>
<dbReference type="Pfam" id="PF02277">
    <property type="entry name" value="DBI_PRT"/>
    <property type="match status" value="1"/>
</dbReference>
<dbReference type="Gene3D" id="1.10.1610.10">
    <property type="match status" value="1"/>
</dbReference>
<dbReference type="AlphaFoldDB" id="A1WY56"/>
<dbReference type="NCBIfam" id="NF000996">
    <property type="entry name" value="PRK00105.1"/>
    <property type="match status" value="1"/>
</dbReference>
<comment type="pathway">
    <text evidence="1 10">Nucleoside biosynthesis; alpha-ribazole biosynthesis; alpha-ribazole from 5,6-dimethylbenzimidazole: step 1/2.</text>
</comment>
<dbReference type="GO" id="GO:0008939">
    <property type="term" value="F:nicotinate-nucleotide-dimethylbenzimidazole phosphoribosyltransferase activity"/>
    <property type="evidence" value="ECO:0007669"/>
    <property type="project" value="UniProtKB-UniRule"/>
</dbReference>
<proteinExistence type="inferred from homology"/>
<dbReference type="HAMAP" id="MF_00230">
    <property type="entry name" value="CobT"/>
    <property type="match status" value="1"/>
</dbReference>
<dbReference type="RefSeq" id="WP_011814640.1">
    <property type="nucleotide sequence ID" value="NC_008789.1"/>
</dbReference>
<reference evidence="11 12" key="2">
    <citation type="journal article" date="2013" name="Stand. Genomic Sci.">
        <title>Complete genome sequence of Halorhodospira halophila SL1.</title>
        <authorList>
            <person name="Challacombe J.F."/>
            <person name="Majid S."/>
            <person name="Deole R."/>
            <person name="Brettin T.S."/>
            <person name="Bruce D."/>
            <person name="Delano S.F."/>
            <person name="Detter J.C."/>
            <person name="Gleasner C.D."/>
            <person name="Han C.S."/>
            <person name="Misra M."/>
            <person name="Reitenga K.G."/>
            <person name="Mikhailova N."/>
            <person name="Woyke T."/>
            <person name="Pitluck S."/>
            <person name="Nolan M."/>
            <person name="Land M.L."/>
            <person name="Saunders E."/>
            <person name="Tapia R."/>
            <person name="Lapidus A."/>
            <person name="Ivanova N."/>
            <person name="Hoff W.D."/>
        </authorList>
    </citation>
    <scope>NUCLEOTIDE SEQUENCE [LARGE SCALE GENOMIC DNA]</scope>
    <source>
        <strain evidence="12">DSM 244 / SL1</strain>
    </source>
</reference>
<evidence type="ECO:0000256" key="6">
    <source>
        <dbReference type="ARBA" id="ARBA00022676"/>
    </source>
</evidence>
<protein>
    <recommendedName>
        <fullName evidence="4 10">Nicotinate-nucleotide--dimethylbenzimidazole phosphoribosyltransferase</fullName>
        <shortName evidence="10">NN:DBI PRT</shortName>
        <ecNumber evidence="3 10">2.4.2.21</ecNumber>
    </recommendedName>
    <alternativeName>
        <fullName evidence="8 10">N(1)-alpha-phosphoribosyltransferase</fullName>
    </alternativeName>
</protein>
<accession>A1WY56</accession>
<dbReference type="PANTHER" id="PTHR43463:SF1">
    <property type="entry name" value="NICOTINATE-NUCLEOTIDE--DIMETHYLBENZIMIDAZOLE PHOSPHORIBOSYLTRANSFERASE"/>
    <property type="match status" value="1"/>
</dbReference>
<gene>
    <name evidence="10" type="primary">cobT</name>
    <name evidence="11" type="ordered locus">Hhal_1854</name>
</gene>
<dbReference type="InterPro" id="IPR023195">
    <property type="entry name" value="Nict_dMeBzImd_PRibTrfase_N"/>
</dbReference>
<evidence type="ECO:0000256" key="5">
    <source>
        <dbReference type="ARBA" id="ARBA00022573"/>
    </source>
</evidence>
<dbReference type="SUPFAM" id="SSF52733">
    <property type="entry name" value="Nicotinate mononucleotide:5,6-dimethylbenzimidazole phosphoribosyltransferase (CobT)"/>
    <property type="match status" value="1"/>
</dbReference>
<dbReference type="FunFam" id="3.40.50.10210:FF:000001">
    <property type="entry name" value="Nicotinate-nucleotide--dimethylbenzimidazole phosphoribosyltransferase"/>
    <property type="match status" value="1"/>
</dbReference>
<dbReference type="GO" id="GO:0009236">
    <property type="term" value="P:cobalamin biosynthetic process"/>
    <property type="evidence" value="ECO:0007669"/>
    <property type="project" value="UniProtKB-UniRule"/>
</dbReference>
<keyword evidence="7 10" id="KW-0808">Transferase</keyword>
<sequence length="360" mass="37528">MNQPEWLDESIPEAHPQYAEQAQARQDQLTKPPGSLGRLEEIAIQLAGLQQTAHPVVDPVQITLFAGDHGIAKDGVSAFDPVVTLQMMENFSNGGAAICVMSEEIGAELEVVDVGTRWQGAVPRAVRDERIAPGTANMRRQPAMTDEQFGAALTSGARAVDRAIEKNGTRVFIAGEMGIANTTAAAAVVGALLNKAAPGLVGPGTGHDASGVRRKAQAVDDTLALHRDQLGGAAALAAPWEAGRRVGGLELAAMTGAYIRCAQRGVVIVLDGFISGAAALLAERLRPGCRGWMILGHNSAEPGHHRIVAALGGRPLLEFNMRLGEGSGAATAVPLMRMACAIHNRMATFAEAGVTPEGQG</sequence>
<evidence type="ECO:0000256" key="7">
    <source>
        <dbReference type="ARBA" id="ARBA00022679"/>
    </source>
</evidence>
<feature type="active site" description="Proton acceptor" evidence="10">
    <location>
        <position position="325"/>
    </location>
</feature>
<dbReference type="STRING" id="349124.Hhal_1854"/>
<dbReference type="CDD" id="cd02439">
    <property type="entry name" value="DMB-PRT_CobT"/>
    <property type="match status" value="1"/>
</dbReference>
<keyword evidence="5 10" id="KW-0169">Cobalamin biosynthesis</keyword>
<comment type="function">
    <text evidence="10">Catalyzes the synthesis of alpha-ribazole-5'-phosphate from nicotinate mononucleotide (NAMN) and 5,6-dimethylbenzimidazole (DMB).</text>
</comment>
<dbReference type="UniPathway" id="UPA00061">
    <property type="reaction ID" value="UER00516"/>
</dbReference>
<evidence type="ECO:0000256" key="3">
    <source>
        <dbReference type="ARBA" id="ARBA00011991"/>
    </source>
</evidence>
<keyword evidence="12" id="KW-1185">Reference proteome</keyword>
<dbReference type="KEGG" id="hha:Hhal_1854"/>
<organism evidence="11 12">
    <name type="scientific">Halorhodospira halophila (strain DSM 244 / SL1)</name>
    <name type="common">Ectothiorhodospira halophila (strain DSM 244 / SL1)</name>
    <dbReference type="NCBI Taxonomy" id="349124"/>
    <lineage>
        <taxon>Bacteria</taxon>
        <taxon>Pseudomonadati</taxon>
        <taxon>Pseudomonadota</taxon>
        <taxon>Gammaproteobacteria</taxon>
        <taxon>Chromatiales</taxon>
        <taxon>Ectothiorhodospiraceae</taxon>
        <taxon>Halorhodospira</taxon>
    </lineage>
</organism>
<evidence type="ECO:0000256" key="8">
    <source>
        <dbReference type="ARBA" id="ARBA00030686"/>
    </source>
</evidence>
<dbReference type="NCBIfam" id="TIGR03160">
    <property type="entry name" value="cobT_DBIPRT"/>
    <property type="match status" value="1"/>
</dbReference>
<evidence type="ECO:0000256" key="4">
    <source>
        <dbReference type="ARBA" id="ARBA00015486"/>
    </source>
</evidence>
<dbReference type="EC" id="2.4.2.21" evidence="3 10"/>
<dbReference type="PANTHER" id="PTHR43463">
    <property type="entry name" value="NICOTINATE-NUCLEOTIDE--DIMETHYLBENZIMIDAZOLE PHOSPHORIBOSYLTRANSFERASE"/>
    <property type="match status" value="1"/>
</dbReference>
<dbReference type="InterPro" id="IPR036087">
    <property type="entry name" value="Nict_dMeBzImd_PRibTrfase_sf"/>
</dbReference>
<name>A1WY56_HALHL</name>
<comment type="similarity">
    <text evidence="2 10">Belongs to the CobT family.</text>
</comment>
<evidence type="ECO:0000256" key="2">
    <source>
        <dbReference type="ARBA" id="ARBA00007110"/>
    </source>
</evidence>
<comment type="catalytic activity">
    <reaction evidence="9 10">
        <text>5,6-dimethylbenzimidazole + nicotinate beta-D-ribonucleotide = alpha-ribazole 5'-phosphate + nicotinate + H(+)</text>
        <dbReference type="Rhea" id="RHEA:11196"/>
        <dbReference type="ChEBI" id="CHEBI:15378"/>
        <dbReference type="ChEBI" id="CHEBI:15890"/>
        <dbReference type="ChEBI" id="CHEBI:32544"/>
        <dbReference type="ChEBI" id="CHEBI:57502"/>
        <dbReference type="ChEBI" id="CHEBI:57918"/>
        <dbReference type="EC" id="2.4.2.21"/>
    </reaction>
</comment>
<evidence type="ECO:0000313" key="11">
    <source>
        <dbReference type="EMBL" id="ABM62618.1"/>
    </source>
</evidence>
<evidence type="ECO:0000313" key="12">
    <source>
        <dbReference type="Proteomes" id="UP000000647"/>
    </source>
</evidence>
<dbReference type="HOGENOM" id="CLU_002982_0_1_6"/>
<dbReference type="eggNOG" id="COG2038">
    <property type="taxonomic scope" value="Bacteria"/>
</dbReference>
<dbReference type="InterPro" id="IPR003200">
    <property type="entry name" value="Nict_dMeBzImd_PRibTrfase"/>
</dbReference>
<evidence type="ECO:0000256" key="9">
    <source>
        <dbReference type="ARBA" id="ARBA00047340"/>
    </source>
</evidence>
<dbReference type="InterPro" id="IPR017846">
    <property type="entry name" value="Nict_dMeBzImd_PRibTrfase_bact"/>
</dbReference>
<dbReference type="EMBL" id="CP000544">
    <property type="protein sequence ID" value="ABM62618.1"/>
    <property type="molecule type" value="Genomic_DNA"/>
</dbReference>
<dbReference type="Proteomes" id="UP000000647">
    <property type="component" value="Chromosome"/>
</dbReference>
<evidence type="ECO:0000256" key="1">
    <source>
        <dbReference type="ARBA" id="ARBA00005049"/>
    </source>
</evidence>
<dbReference type="Gene3D" id="3.40.50.10210">
    <property type="match status" value="1"/>
</dbReference>
<reference evidence="12" key="1">
    <citation type="submission" date="2006-12" db="EMBL/GenBank/DDBJ databases">
        <title>Complete sequence of Halorhodospira halophila SL1.</title>
        <authorList>
            <consortium name="US DOE Joint Genome Institute"/>
            <person name="Copeland A."/>
            <person name="Lucas S."/>
            <person name="Lapidus A."/>
            <person name="Barry K."/>
            <person name="Detter J.C."/>
            <person name="Glavina del Rio T."/>
            <person name="Hammon N."/>
            <person name="Israni S."/>
            <person name="Dalin E."/>
            <person name="Tice H."/>
            <person name="Pitluck S."/>
            <person name="Saunders E."/>
            <person name="Brettin T."/>
            <person name="Bruce D."/>
            <person name="Han C."/>
            <person name="Tapia R."/>
            <person name="Schmutz J."/>
            <person name="Larimer F."/>
            <person name="Land M."/>
            <person name="Hauser L."/>
            <person name="Kyrpides N."/>
            <person name="Mikhailova N."/>
            <person name="Hoff W."/>
            <person name="Richardson P."/>
        </authorList>
    </citation>
    <scope>NUCLEOTIDE SEQUENCE [LARGE SCALE GENOMIC DNA]</scope>
    <source>
        <strain evidence="12">DSM 244 / SL1</strain>
    </source>
</reference>